<dbReference type="Pfam" id="PF08269">
    <property type="entry name" value="dCache_2"/>
    <property type="match status" value="1"/>
</dbReference>
<evidence type="ECO:0000313" key="8">
    <source>
        <dbReference type="EMBL" id="SFL45579.1"/>
    </source>
</evidence>
<dbReference type="EMBL" id="FOTI01000013">
    <property type="protein sequence ID" value="SFL45579.1"/>
    <property type="molecule type" value="Genomic_DNA"/>
</dbReference>
<dbReference type="Proteomes" id="UP000199006">
    <property type="component" value="Unassembled WGS sequence"/>
</dbReference>
<feature type="domain" description="Single Cache" evidence="7">
    <location>
        <begin position="48"/>
        <end position="146"/>
    </location>
</feature>
<accession>A0A1I4HTP3</accession>
<evidence type="ECO:0000256" key="2">
    <source>
        <dbReference type="ARBA" id="ARBA00022475"/>
    </source>
</evidence>
<evidence type="ECO:0000259" key="7">
    <source>
        <dbReference type="SMART" id="SM01049"/>
    </source>
</evidence>
<keyword evidence="5 6" id="KW-0472">Membrane</keyword>
<dbReference type="OrthoDB" id="9810264at2"/>
<protein>
    <submittedName>
        <fullName evidence="8">Cache domain-containing protein</fullName>
    </submittedName>
</protein>
<evidence type="ECO:0000256" key="1">
    <source>
        <dbReference type="ARBA" id="ARBA00004651"/>
    </source>
</evidence>
<comment type="subcellular location">
    <subcellularLocation>
        <location evidence="1">Cell membrane</location>
        <topology evidence="1">Multi-pass membrane protein</topology>
    </subcellularLocation>
</comment>
<name>A0A1I4HTP3_9FIRM</name>
<keyword evidence="2" id="KW-1003">Cell membrane</keyword>
<keyword evidence="4 6" id="KW-1133">Transmembrane helix</keyword>
<evidence type="ECO:0000256" key="4">
    <source>
        <dbReference type="ARBA" id="ARBA00022989"/>
    </source>
</evidence>
<gene>
    <name evidence="8" type="ORF">SAMN02983006_01185</name>
</gene>
<keyword evidence="3 6" id="KW-0812">Transmembrane</keyword>
<sequence length="227" mass="26027">MKKFSNLSIQNKILLGIGLSFILAMILLLIIVIYQFNDLSAENQSLIKQELLERKYDKYESLVKTRASILAEIYQKHLLTAEKNNQQFTEADLRELVSNLNKKSTLNNLYFYIYDLDGNTVSLPPSPGLEGQNRMSLQVDNVKILVEMIKIIKATGGGRLAYPYLNPNNGKWEQKYSYVQQIGDTDLFIGSGGYQSSYQSILDKILAKIFNIRDRTIYLSEFHKNKP</sequence>
<evidence type="ECO:0000256" key="5">
    <source>
        <dbReference type="ARBA" id="ARBA00023136"/>
    </source>
</evidence>
<reference evidence="8 9" key="1">
    <citation type="submission" date="2016-10" db="EMBL/GenBank/DDBJ databases">
        <authorList>
            <person name="de Groot N.N."/>
        </authorList>
    </citation>
    <scope>NUCLEOTIDE SEQUENCE [LARGE SCALE GENOMIC DNA]</scope>
    <source>
        <strain evidence="8 9">ATCC 51327</strain>
    </source>
</reference>
<organism evidence="8 9">
    <name type="scientific">Halanaerobium salsuginis</name>
    <dbReference type="NCBI Taxonomy" id="29563"/>
    <lineage>
        <taxon>Bacteria</taxon>
        <taxon>Bacillati</taxon>
        <taxon>Bacillota</taxon>
        <taxon>Clostridia</taxon>
        <taxon>Halanaerobiales</taxon>
        <taxon>Halanaerobiaceae</taxon>
        <taxon>Halanaerobium</taxon>
    </lineage>
</organism>
<dbReference type="GO" id="GO:0005886">
    <property type="term" value="C:plasma membrane"/>
    <property type="evidence" value="ECO:0007669"/>
    <property type="project" value="UniProtKB-SubCell"/>
</dbReference>
<dbReference type="InterPro" id="IPR033480">
    <property type="entry name" value="sCache_2"/>
</dbReference>
<evidence type="ECO:0000256" key="3">
    <source>
        <dbReference type="ARBA" id="ARBA00022692"/>
    </source>
</evidence>
<dbReference type="AlphaFoldDB" id="A0A1I4HTP3"/>
<evidence type="ECO:0000313" key="9">
    <source>
        <dbReference type="Proteomes" id="UP000199006"/>
    </source>
</evidence>
<evidence type="ECO:0000256" key="6">
    <source>
        <dbReference type="SAM" id="Phobius"/>
    </source>
</evidence>
<proteinExistence type="predicted"/>
<feature type="transmembrane region" description="Helical" evidence="6">
    <location>
        <begin position="12"/>
        <end position="36"/>
    </location>
</feature>
<dbReference type="InterPro" id="IPR004010">
    <property type="entry name" value="Double_Cache_2"/>
</dbReference>
<dbReference type="RefSeq" id="WP_089860979.1">
    <property type="nucleotide sequence ID" value="NZ_FOTI01000013.1"/>
</dbReference>
<dbReference type="STRING" id="29563.SAMN02983006_01185"/>
<dbReference type="SMART" id="SM01049">
    <property type="entry name" value="Cache_2"/>
    <property type="match status" value="1"/>
</dbReference>
<keyword evidence="9" id="KW-1185">Reference proteome</keyword>
<dbReference type="Gene3D" id="3.30.450.20">
    <property type="entry name" value="PAS domain"/>
    <property type="match status" value="1"/>
</dbReference>